<comment type="caution">
    <text evidence="10">The sequence shown here is derived from an EMBL/GenBank/DDBJ whole genome shotgun (WGS) entry which is preliminary data.</text>
</comment>
<dbReference type="Gene3D" id="1.10.10.10">
    <property type="entry name" value="Winged helix-like DNA-binding domain superfamily/Winged helix DNA-binding domain"/>
    <property type="match status" value="1"/>
</dbReference>
<feature type="domain" description="OmpR/PhoB-type" evidence="9">
    <location>
        <begin position="124"/>
        <end position="223"/>
    </location>
</feature>
<accession>A0ABW3RX38</accession>
<reference evidence="11" key="1">
    <citation type="journal article" date="2019" name="Int. J. Syst. Evol. Microbiol.">
        <title>The Global Catalogue of Microorganisms (GCM) 10K type strain sequencing project: providing services to taxonomists for standard genome sequencing and annotation.</title>
        <authorList>
            <consortium name="The Broad Institute Genomics Platform"/>
            <consortium name="The Broad Institute Genome Sequencing Center for Infectious Disease"/>
            <person name="Wu L."/>
            <person name="Ma J."/>
        </authorList>
    </citation>
    <scope>NUCLEOTIDE SEQUENCE [LARGE SCALE GENOMIC DNA]</scope>
    <source>
        <strain evidence="11">CCUG 59189</strain>
    </source>
</reference>
<dbReference type="InterPro" id="IPR036388">
    <property type="entry name" value="WH-like_DNA-bd_sf"/>
</dbReference>
<dbReference type="SMART" id="SM00448">
    <property type="entry name" value="REC"/>
    <property type="match status" value="1"/>
</dbReference>
<feature type="modified residue" description="4-aspartylphosphate" evidence="6">
    <location>
        <position position="52"/>
    </location>
</feature>
<feature type="domain" description="Response regulatory" evidence="8">
    <location>
        <begin position="3"/>
        <end position="116"/>
    </location>
</feature>
<organism evidence="10 11">
    <name type="scientific">Paenibacillus puldeungensis</name>
    <dbReference type="NCBI Taxonomy" id="696536"/>
    <lineage>
        <taxon>Bacteria</taxon>
        <taxon>Bacillati</taxon>
        <taxon>Bacillota</taxon>
        <taxon>Bacilli</taxon>
        <taxon>Bacillales</taxon>
        <taxon>Paenibacillaceae</taxon>
        <taxon>Paenibacillus</taxon>
    </lineage>
</organism>
<dbReference type="InterPro" id="IPR001867">
    <property type="entry name" value="OmpR/PhoB-type_DNA-bd"/>
</dbReference>
<dbReference type="EMBL" id="JBHTLM010000006">
    <property type="protein sequence ID" value="MFD1176716.1"/>
    <property type="molecule type" value="Genomic_DNA"/>
</dbReference>
<dbReference type="Gene3D" id="6.10.250.690">
    <property type="match status" value="1"/>
</dbReference>
<dbReference type="RefSeq" id="WP_379319166.1">
    <property type="nucleotide sequence ID" value="NZ_JBHTLM010000006.1"/>
</dbReference>
<dbReference type="InterPro" id="IPR039420">
    <property type="entry name" value="WalR-like"/>
</dbReference>
<evidence type="ECO:0000256" key="3">
    <source>
        <dbReference type="ARBA" id="ARBA00023015"/>
    </source>
</evidence>
<dbReference type="SMART" id="SM00862">
    <property type="entry name" value="Trans_reg_C"/>
    <property type="match status" value="1"/>
</dbReference>
<evidence type="ECO:0000256" key="6">
    <source>
        <dbReference type="PROSITE-ProRule" id="PRU00169"/>
    </source>
</evidence>
<dbReference type="SUPFAM" id="SSF52172">
    <property type="entry name" value="CheY-like"/>
    <property type="match status" value="1"/>
</dbReference>
<dbReference type="InterPro" id="IPR001789">
    <property type="entry name" value="Sig_transdc_resp-reg_receiver"/>
</dbReference>
<dbReference type="PANTHER" id="PTHR48111">
    <property type="entry name" value="REGULATOR OF RPOS"/>
    <property type="match status" value="1"/>
</dbReference>
<evidence type="ECO:0000256" key="4">
    <source>
        <dbReference type="ARBA" id="ARBA00023125"/>
    </source>
</evidence>
<keyword evidence="1 6" id="KW-0597">Phosphoprotein</keyword>
<dbReference type="CDD" id="cd00383">
    <property type="entry name" value="trans_reg_C"/>
    <property type="match status" value="1"/>
</dbReference>
<dbReference type="PROSITE" id="PS51755">
    <property type="entry name" value="OMPR_PHOB"/>
    <property type="match status" value="1"/>
</dbReference>
<evidence type="ECO:0000256" key="2">
    <source>
        <dbReference type="ARBA" id="ARBA00023012"/>
    </source>
</evidence>
<evidence type="ECO:0000259" key="8">
    <source>
        <dbReference type="PROSITE" id="PS50110"/>
    </source>
</evidence>
<dbReference type="Pfam" id="PF00072">
    <property type="entry name" value="Response_reg"/>
    <property type="match status" value="1"/>
</dbReference>
<dbReference type="Pfam" id="PF00486">
    <property type="entry name" value="Trans_reg_C"/>
    <property type="match status" value="1"/>
</dbReference>
<keyword evidence="11" id="KW-1185">Reference proteome</keyword>
<proteinExistence type="predicted"/>
<evidence type="ECO:0000313" key="11">
    <source>
        <dbReference type="Proteomes" id="UP001597262"/>
    </source>
</evidence>
<keyword evidence="4 7" id="KW-0238">DNA-binding</keyword>
<gene>
    <name evidence="10" type="ORF">ACFQ3W_10445</name>
</gene>
<evidence type="ECO:0000256" key="1">
    <source>
        <dbReference type="ARBA" id="ARBA00022553"/>
    </source>
</evidence>
<feature type="DNA-binding region" description="OmpR/PhoB-type" evidence="7">
    <location>
        <begin position="124"/>
        <end position="223"/>
    </location>
</feature>
<dbReference type="PANTHER" id="PTHR48111:SF2">
    <property type="entry name" value="RESPONSE REGULATOR SAER"/>
    <property type="match status" value="1"/>
</dbReference>
<dbReference type="InterPro" id="IPR011006">
    <property type="entry name" value="CheY-like_superfamily"/>
</dbReference>
<evidence type="ECO:0000313" key="10">
    <source>
        <dbReference type="EMBL" id="MFD1176716.1"/>
    </source>
</evidence>
<sequence length="225" mass="25285">MVNILVVEDDKEINNLLCNILSENKYNCVSEYSGKSACEALKTNTFDMVLLDLMLPGITGEELLKNYRRFSNAPVIIISAKDETAVKVDMLRTGADDYITKPFDNEEVVARVESHLRRSRGYTSSLLVAGPLEFDTETNCCEVSGQPVALTGTEMKILKLFMENPQKLFTKANLFTSVWNEEYSYDDNAVNTHISNLRRKLKSVCPDVEFIETVWGIGYKLAASS</sequence>
<dbReference type="Gene3D" id="3.40.50.2300">
    <property type="match status" value="1"/>
</dbReference>
<keyword evidence="3" id="KW-0805">Transcription regulation</keyword>
<evidence type="ECO:0000256" key="5">
    <source>
        <dbReference type="ARBA" id="ARBA00023163"/>
    </source>
</evidence>
<evidence type="ECO:0000259" key="9">
    <source>
        <dbReference type="PROSITE" id="PS51755"/>
    </source>
</evidence>
<keyword evidence="5" id="KW-0804">Transcription</keyword>
<name>A0ABW3RX38_9BACL</name>
<evidence type="ECO:0000256" key="7">
    <source>
        <dbReference type="PROSITE-ProRule" id="PRU01091"/>
    </source>
</evidence>
<keyword evidence="2" id="KW-0902">Two-component regulatory system</keyword>
<protein>
    <submittedName>
        <fullName evidence="10">Response regulator transcription factor</fullName>
    </submittedName>
</protein>
<dbReference type="PROSITE" id="PS50110">
    <property type="entry name" value="RESPONSE_REGULATORY"/>
    <property type="match status" value="1"/>
</dbReference>
<dbReference type="Proteomes" id="UP001597262">
    <property type="component" value="Unassembled WGS sequence"/>
</dbReference>
<dbReference type="CDD" id="cd17574">
    <property type="entry name" value="REC_OmpR"/>
    <property type="match status" value="1"/>
</dbReference>